<proteinExistence type="predicted"/>
<dbReference type="FunFam" id="3.90.215.10:FF:000001">
    <property type="entry name" value="Tenascin isoform 1"/>
    <property type="match status" value="2"/>
</dbReference>
<dbReference type="PANTHER" id="PTHR19143">
    <property type="entry name" value="FIBRINOGEN/TENASCIN/ANGIOPOEITIN"/>
    <property type="match status" value="1"/>
</dbReference>
<dbReference type="Proteomes" id="UP000076408">
    <property type="component" value="Unassembled WGS sequence"/>
</dbReference>
<accession>A0A182YKP8</accession>
<dbReference type="Pfam" id="PF00147">
    <property type="entry name" value="Fibrinogen_C"/>
    <property type="match status" value="3"/>
</dbReference>
<dbReference type="PROSITE" id="PS51406">
    <property type="entry name" value="FIBRINOGEN_C_2"/>
    <property type="match status" value="3"/>
</dbReference>
<dbReference type="InterPro" id="IPR020837">
    <property type="entry name" value="Fibrinogen_CS"/>
</dbReference>
<dbReference type="Gene3D" id="3.90.215.10">
    <property type="entry name" value="Gamma Fibrinogen, chain A, domain 1"/>
    <property type="match status" value="3"/>
</dbReference>
<evidence type="ECO:0000256" key="1">
    <source>
        <dbReference type="ARBA" id="ARBA00023157"/>
    </source>
</evidence>
<name>A0A182YKP8_ANOST</name>
<dbReference type="EnsemblMetazoa" id="ASTEI09034-RA">
    <property type="protein sequence ID" value="ASTEI09034-PA"/>
    <property type="gene ID" value="ASTEI09034"/>
</dbReference>
<evidence type="ECO:0000259" key="3">
    <source>
        <dbReference type="PROSITE" id="PS51406"/>
    </source>
</evidence>
<dbReference type="OMA" id="WVDTTAY"/>
<evidence type="ECO:0000313" key="4">
    <source>
        <dbReference type="EnsemblMetazoa" id="ASTEI09034-PA"/>
    </source>
</evidence>
<dbReference type="CDD" id="cd00087">
    <property type="entry name" value="FReD"/>
    <property type="match status" value="3"/>
</dbReference>
<dbReference type="SUPFAM" id="SSF56496">
    <property type="entry name" value="Fibrinogen C-terminal domain-like"/>
    <property type="match status" value="3"/>
</dbReference>
<organism evidence="4 5">
    <name type="scientific">Anopheles stephensi</name>
    <name type="common">Indo-Pakistan malaria mosquito</name>
    <dbReference type="NCBI Taxonomy" id="30069"/>
    <lineage>
        <taxon>Eukaryota</taxon>
        <taxon>Metazoa</taxon>
        <taxon>Ecdysozoa</taxon>
        <taxon>Arthropoda</taxon>
        <taxon>Hexapoda</taxon>
        <taxon>Insecta</taxon>
        <taxon>Pterygota</taxon>
        <taxon>Neoptera</taxon>
        <taxon>Endopterygota</taxon>
        <taxon>Diptera</taxon>
        <taxon>Nematocera</taxon>
        <taxon>Culicoidea</taxon>
        <taxon>Culicidae</taxon>
        <taxon>Anophelinae</taxon>
        <taxon>Anopheles</taxon>
    </lineage>
</organism>
<dbReference type="InterPro" id="IPR036056">
    <property type="entry name" value="Fibrinogen-like_C"/>
</dbReference>
<feature type="domain" description="Fibrinogen C-terminal" evidence="3">
    <location>
        <begin position="420"/>
        <end position="635"/>
    </location>
</feature>
<keyword evidence="1" id="KW-1015">Disulfide bond</keyword>
<protein>
    <recommendedName>
        <fullName evidence="3">Fibrinogen C-terminal domain-containing protein</fullName>
    </recommendedName>
</protein>
<dbReference type="VEuPathDB" id="VectorBase:ASTEI09034"/>
<comment type="function">
    <text evidence="2">Lectin involved in innate immunity. Agglutinates all types of human erythrocytes, Gram-positive and Gram-negative bacteria. Has a stronger agglutinating activity towards Gram-negative bacteria than towards Gram-positive bacteria. Specifically recognizes acetyl group-containing substances on agglutinated cells. The hemagglutinating activity was inhibited by EDTA, acetyl group-containing mono- and disaccharides, N-acetyl derivatives of amino acids, other acetyl group-containing substances, propionamide and benzamide. Enhances the antimicrobial activity of big defensin against Gram-positive bacteria but not against Gram-negative bacteria.</text>
</comment>
<dbReference type="PROSITE" id="PS00514">
    <property type="entry name" value="FIBRINOGEN_C_1"/>
    <property type="match status" value="3"/>
</dbReference>
<sequence>MSRKLCLLTFLLLCSLVAPQCDSTAPLNTSSSGFAFEMILVKLQLLEHQFIVHNMETEEKITVLSAKIENLIKNVESLAWTAQQTEETANQLKLNGKYIAKNLTAIQSDLTSVLTEQKLLGAKNQWKDQYLSQRCGNSTILTLNGGSLGGIDHSYKSCNKIPFLVSGVYTIQPEKPFKKAITVLCDQEYESGGWTVIQHRFDGSLNFYREWQEYKDGFGNLDDEFWLGLDRIHQLTNAEPHELVVLLEDFEGNKTHAKYDQFQIGNEHEKYALNVLDGYSGTAGDSLGGAKAMKFSTFDSDNDSHTTNCASVYHGAWWYAGCHQSNLNGKYLRGHTEEYATVVLLWCDQLAAQNASKPVRLTVEECGYAFGLVLNKLNTLEYRLMERELLIESKLSSLSALIESLQQPQCNTTSLPVYNHTVETVYSSCQKAPSSGVYKIQPEKPFKEPITVLCDQEYDSGGWVVIQHRFDGSTNFYRNWKEYKHGFGNLDGEFWLGLDRIYQLTVSRPHELIVLLEDFEGNKTFAWYDRFEIGDEHQKYNLTRIDGYSGPAGDCLGNVKGMKFSTFDQDNDTWENQCAVTFAGAWWYSACHSSNLNGKYLRGPTKEYATGMVWEKFRGHYYSLNFASVINMLKVSLLFALTLSVGVQCESSSETSSVVKDGFAFEMIMTKLKLLDDRLTQTAQLMENSSEYKFCSAVPASGVYKIQPEKPFKDPITVLCDQEYDSGGWVVIQHRFDGSTNFYRNWKEYKHGFGNLDGEFWLGLDRIYQLTVSRPHELIVLLEDFEGNSTIAKYDLFEIGHEDQKYVVTKMGGYSGTAGDSFSGTKGMKFSTFDADNDTWENQCAVTFAGAWWYSNCHSSNLNGKYLRGKTAEYATAMEWSSFRGHHYALKSAKMMIRPTRA</sequence>
<reference evidence="4" key="2">
    <citation type="submission" date="2020-05" db="UniProtKB">
        <authorList>
            <consortium name="EnsemblMetazoa"/>
        </authorList>
    </citation>
    <scope>IDENTIFICATION</scope>
    <source>
        <strain evidence="4">Indian</strain>
    </source>
</reference>
<dbReference type="STRING" id="30069.A0A182YKP8"/>
<feature type="domain" description="Fibrinogen C-terminal" evidence="3">
    <location>
        <begin position="149"/>
        <end position="334"/>
    </location>
</feature>
<dbReference type="InterPro" id="IPR002181">
    <property type="entry name" value="Fibrinogen_a/b/g_C_dom"/>
</dbReference>
<dbReference type="GO" id="GO:0030246">
    <property type="term" value="F:carbohydrate binding"/>
    <property type="evidence" value="ECO:0007669"/>
    <property type="project" value="UniProtKB-ARBA"/>
</dbReference>
<dbReference type="InterPro" id="IPR050373">
    <property type="entry name" value="Fibrinogen_C-term_domain"/>
</dbReference>
<dbReference type="PANTHER" id="PTHR19143:SF327">
    <property type="entry name" value="FI21813P1-RELATED"/>
    <property type="match status" value="1"/>
</dbReference>
<feature type="domain" description="Fibrinogen C-terminal" evidence="3">
    <location>
        <begin position="686"/>
        <end position="901"/>
    </location>
</feature>
<keyword evidence="5" id="KW-1185">Reference proteome</keyword>
<dbReference type="VEuPathDB" id="VectorBase:ASTEI20_038148"/>
<dbReference type="AlphaFoldDB" id="A0A182YKP8"/>
<evidence type="ECO:0000256" key="2">
    <source>
        <dbReference type="ARBA" id="ARBA00053344"/>
    </source>
</evidence>
<reference evidence="5" key="1">
    <citation type="journal article" date="2014" name="Genome Biol.">
        <title>Genome analysis of a major urban malaria vector mosquito, Anopheles stephensi.</title>
        <authorList>
            <person name="Jiang X."/>
            <person name="Peery A."/>
            <person name="Hall A.B."/>
            <person name="Sharma A."/>
            <person name="Chen X.G."/>
            <person name="Waterhouse R.M."/>
            <person name="Komissarov A."/>
            <person name="Riehle M.M."/>
            <person name="Shouche Y."/>
            <person name="Sharakhova M.V."/>
            <person name="Lawson D."/>
            <person name="Pakpour N."/>
            <person name="Arensburger P."/>
            <person name="Davidson V.L."/>
            <person name="Eiglmeier K."/>
            <person name="Emrich S."/>
            <person name="George P."/>
            <person name="Kennedy R.C."/>
            <person name="Mane S.P."/>
            <person name="Maslen G."/>
            <person name="Oringanje C."/>
            <person name="Qi Y."/>
            <person name="Settlage R."/>
            <person name="Tojo M."/>
            <person name="Tubio J.M."/>
            <person name="Unger M.F."/>
            <person name="Wang B."/>
            <person name="Vernick K.D."/>
            <person name="Ribeiro J.M."/>
            <person name="James A.A."/>
            <person name="Michel K."/>
            <person name="Riehle M.A."/>
            <person name="Luckhart S."/>
            <person name="Sharakhov I.V."/>
            <person name="Tu Z."/>
        </authorList>
    </citation>
    <scope>NUCLEOTIDE SEQUENCE [LARGE SCALE GENOMIC DNA]</scope>
    <source>
        <strain evidence="5">Indian</strain>
    </source>
</reference>
<dbReference type="InterPro" id="IPR014716">
    <property type="entry name" value="Fibrinogen_a/b/g_C_1"/>
</dbReference>
<dbReference type="VEuPathDB" id="VectorBase:ASTEI20_043799"/>
<dbReference type="GO" id="GO:0005615">
    <property type="term" value="C:extracellular space"/>
    <property type="evidence" value="ECO:0007669"/>
    <property type="project" value="TreeGrafter"/>
</dbReference>
<dbReference type="SMART" id="SM00186">
    <property type="entry name" value="FBG"/>
    <property type="match status" value="3"/>
</dbReference>
<evidence type="ECO:0000313" key="5">
    <source>
        <dbReference type="Proteomes" id="UP000076408"/>
    </source>
</evidence>
<dbReference type="VEuPathDB" id="VectorBase:ASTE010194"/>